<dbReference type="InterPro" id="IPR051321">
    <property type="entry name" value="PHA/PHB_synthase"/>
</dbReference>
<dbReference type="Proteomes" id="UP000278398">
    <property type="component" value="Unassembled WGS sequence"/>
</dbReference>
<dbReference type="PANTHER" id="PTHR36837:SF5">
    <property type="entry name" value="POLY-3-HYDROXYBUTYRATE SYNTHASE"/>
    <property type="match status" value="1"/>
</dbReference>
<feature type="domain" description="Poly-beta-hydroxybutyrate polymerase N-terminal" evidence="6">
    <location>
        <begin position="123"/>
        <end position="294"/>
    </location>
</feature>
<dbReference type="NCBIfam" id="TIGR01838">
    <property type="entry name" value="PHA_synth_I"/>
    <property type="match status" value="1"/>
</dbReference>
<dbReference type="OrthoDB" id="7208816at2"/>
<dbReference type="EMBL" id="RWKW01000035">
    <property type="protein sequence ID" value="RST86412.1"/>
    <property type="molecule type" value="Genomic_DNA"/>
</dbReference>
<dbReference type="SUPFAM" id="SSF53474">
    <property type="entry name" value="alpha/beta-Hydrolases"/>
    <property type="match status" value="1"/>
</dbReference>
<keyword evidence="2" id="KW-0963">Cytoplasm</keyword>
<comment type="caution">
    <text evidence="7">The sequence shown here is derived from an EMBL/GenBank/DDBJ whole genome shotgun (WGS) entry which is preliminary data.</text>
</comment>
<dbReference type="Pfam" id="PF07167">
    <property type="entry name" value="PhaC_N"/>
    <property type="match status" value="1"/>
</dbReference>
<evidence type="ECO:0000313" key="7">
    <source>
        <dbReference type="EMBL" id="RST86412.1"/>
    </source>
</evidence>
<name>A0A3S0A7E6_9HYPH</name>
<dbReference type="InterPro" id="IPR010941">
    <property type="entry name" value="PhaC_N"/>
</dbReference>
<dbReference type="AlphaFoldDB" id="A0A3S0A7E6"/>
<dbReference type="InterPro" id="IPR029058">
    <property type="entry name" value="AB_hydrolase_fold"/>
</dbReference>
<dbReference type="GO" id="GO:0016746">
    <property type="term" value="F:acyltransferase activity"/>
    <property type="evidence" value="ECO:0007669"/>
    <property type="project" value="UniProtKB-KW"/>
</dbReference>
<accession>A0A3S0A7E6</accession>
<dbReference type="InterPro" id="IPR010963">
    <property type="entry name" value="PHA_synth_I"/>
</dbReference>
<dbReference type="GO" id="GO:0042619">
    <property type="term" value="P:poly-hydroxybutyrate biosynthetic process"/>
    <property type="evidence" value="ECO:0007669"/>
    <property type="project" value="InterPro"/>
</dbReference>
<proteinExistence type="predicted"/>
<organism evidence="7 8">
    <name type="scientific">Aquibium carbonis</name>
    <dbReference type="NCBI Taxonomy" id="2495581"/>
    <lineage>
        <taxon>Bacteria</taxon>
        <taxon>Pseudomonadati</taxon>
        <taxon>Pseudomonadota</taxon>
        <taxon>Alphaproteobacteria</taxon>
        <taxon>Hyphomicrobiales</taxon>
        <taxon>Phyllobacteriaceae</taxon>
        <taxon>Aquibium</taxon>
    </lineage>
</organism>
<evidence type="ECO:0000256" key="4">
    <source>
        <dbReference type="ARBA" id="ARBA00023315"/>
    </source>
</evidence>
<dbReference type="PANTHER" id="PTHR36837">
    <property type="entry name" value="POLY(3-HYDROXYALKANOATE) POLYMERASE SUBUNIT PHAC"/>
    <property type="match status" value="1"/>
</dbReference>
<evidence type="ECO:0000256" key="2">
    <source>
        <dbReference type="ARBA" id="ARBA00022490"/>
    </source>
</evidence>
<dbReference type="GO" id="GO:0005737">
    <property type="term" value="C:cytoplasm"/>
    <property type="evidence" value="ECO:0007669"/>
    <property type="project" value="UniProtKB-SubCell"/>
</dbReference>
<keyword evidence="8" id="KW-1185">Reference proteome</keyword>
<evidence type="ECO:0000313" key="8">
    <source>
        <dbReference type="Proteomes" id="UP000278398"/>
    </source>
</evidence>
<keyword evidence="3" id="KW-0808">Transferase</keyword>
<sequence length="612" mass="67954">MRSSGEDGNGTKPAGSSTEQYVIKDPELFARNVARMIESAGKAASAWVNPREKGEVRDSMADPMADMVKTFSKLSEYWLSDPSRALEAQTKLFSGYLDIWSNAIRRMGSDGSAAPDEPAATTDKRFRDPEWSTNAFFDFLKQAYFVTTNWANDLVRNAEGLDEHTRHKADFYVRQISQAISPSNFILTNPELFRETVASHGENLAKGMQMLAEDIAAGKGELKLRQADYTKFEVGKNLATTPGKVIARSEVAEIIQYAPATKKVLKRPLLICPPWINKFYILDLNPQKSFIAWAVEQGHSVFVISWVNPDERHGRKSWEDYIEEGLKFALDQIEKATGESEVNAIGYCVGGTLLAAALALMARQGDERIRSATFFTTQVDFTHAGDLKVFVDEDQVTALERAMGEKGYLDGTKMATAFNMLRAGDLIWPYVVNNYMRGKDPMPFDLLYWNADSTRMAAANHSYYLRNCYMKNALSRGEMMLAGQTVSLKDVTIPIYNLAAKEDHIAPARSVFTGCSFFGGDEVQFVMSGSGHIAGVVNPPALNKYQYWTGGKPVGDFDAWLAAATETPGSWWPHWHAWVAGLDERLVTARRPGARGMPVLGDAPGTYVTVRV</sequence>
<evidence type="ECO:0000259" key="6">
    <source>
        <dbReference type="Pfam" id="PF07167"/>
    </source>
</evidence>
<evidence type="ECO:0000256" key="5">
    <source>
        <dbReference type="SAM" id="MobiDB-lite"/>
    </source>
</evidence>
<dbReference type="Gene3D" id="3.40.50.1820">
    <property type="entry name" value="alpha/beta hydrolase"/>
    <property type="match status" value="1"/>
</dbReference>
<evidence type="ECO:0000256" key="3">
    <source>
        <dbReference type="ARBA" id="ARBA00022679"/>
    </source>
</evidence>
<comment type="subcellular location">
    <subcellularLocation>
        <location evidence="1">Cytoplasm</location>
    </subcellularLocation>
</comment>
<dbReference type="RefSeq" id="WP_126699883.1">
    <property type="nucleotide sequence ID" value="NZ_RWKW01000035.1"/>
</dbReference>
<reference evidence="7 8" key="1">
    <citation type="submission" date="2018-12" db="EMBL/GenBank/DDBJ databases">
        <title>Mesorhizobium carbonis sp. nov., isolated from coal mine water.</title>
        <authorList>
            <person name="Xin W."/>
            <person name="Xu Z."/>
            <person name="Xiang F."/>
            <person name="Zhang J."/>
            <person name="Xi L."/>
            <person name="Liu J."/>
        </authorList>
    </citation>
    <scope>NUCLEOTIDE SEQUENCE [LARGE SCALE GENOMIC DNA]</scope>
    <source>
        <strain evidence="7 8">B2.3</strain>
    </source>
</reference>
<feature type="region of interest" description="Disordered" evidence="5">
    <location>
        <begin position="1"/>
        <end position="20"/>
    </location>
</feature>
<evidence type="ECO:0000256" key="1">
    <source>
        <dbReference type="ARBA" id="ARBA00004496"/>
    </source>
</evidence>
<protein>
    <submittedName>
        <fullName evidence="7">Class I poly(R)-hydroxyalkanoic acid synthase</fullName>
    </submittedName>
</protein>
<gene>
    <name evidence="7" type="primary">phaC</name>
    <name evidence="7" type="ORF">EJC49_10525</name>
</gene>
<keyword evidence="4" id="KW-0012">Acyltransferase</keyword>